<evidence type="ECO:0000313" key="9">
    <source>
        <dbReference type="Proteomes" id="UP000820818"/>
    </source>
</evidence>
<sequence>MGGWKIENNNEKVKETSPSTRPRNKKKADIKSGSALAFLTDVSCDCNVPLGPPPVSVLKAKVFRPLGLSGHCFSRVEIVFTKKKMNSRLNLTLLAALVVCLAGIVRSQYPRPPPPYANHRHGPPPPYHHHPYHGQEEERYQAECALVVPGLPGKSAAGDRYANLKYVPDETCITYEAVDAAFNAAKSKLRLPSTKSKTLTERDIDLLGKVIVETTRNLANQYGLPADVISNGLPLIDTSKTAIDQFCPSFLKKEQSKCTAERYRQYNGLCNNLEHPYWGAALTAFRRMIPADYADGISKPRISAKGKELPTTRQISAVHHHDMGYHDHAVTVFLISWGQAIDHDMTFTADTKDPVTDTDPLCCDVPENKRNEECYPVEIPAKDPFYALFRRRCMEFVRSASSLKGECKLGPRSHLNLISSVIDANFIYGSDKETADRLRTHKGGLLKSTPMFREHGLKDLLPLKLENPDDGCIRATPDTYCFMAGDPRVNEQLVLSVTHTLLMREHNRIAQELSTINPHWDDEIIYQETRHIMAALIQQITYNEFLPMVLGKDLMESNNLILERDGYWNGYNDQIDPSLPASFGAAAFRFGHSLLPSAVERWSTTHKYIGAQRLSQMLRQPYDLYKGGYCDQYISGLMNQVSQAMDGSMSQEVTNHLFQDSGKNWGLDLAALNMQRGRDHGIPSYNAFREHCGLKRANSWRDLSDAFTNDTLKHFTSIYDSPDDIDLWTAGVSERPLTGSMVGPVFGCIIGQSFRDLRAGDRFWHENPKQPSSFTLEQLQEIRKVRLARIVCDNSDDIESAQVYVMVLPDPEINPRVSCKSSVLPRMDLSKWKDKETKYPTAAQPAAGRPPHHRPDYNRRPPPPPPGHHLGYRPYESDP</sequence>
<keyword evidence="7" id="KW-0472">Membrane</keyword>
<dbReference type="Pfam" id="PF03098">
    <property type="entry name" value="An_peroxidase"/>
    <property type="match status" value="1"/>
</dbReference>
<protein>
    <recommendedName>
        <fullName evidence="10">Chorion peroxidase</fullName>
    </recommendedName>
</protein>
<feature type="region of interest" description="Disordered" evidence="6">
    <location>
        <begin position="1"/>
        <end position="29"/>
    </location>
</feature>
<keyword evidence="7" id="KW-0812">Transmembrane</keyword>
<dbReference type="GO" id="GO:0005576">
    <property type="term" value="C:extracellular region"/>
    <property type="evidence" value="ECO:0007669"/>
    <property type="project" value="UniProtKB-SubCell"/>
</dbReference>
<keyword evidence="5" id="KW-0408">Iron</keyword>
<keyword evidence="2" id="KW-0964">Secreted</keyword>
<evidence type="ECO:0000313" key="8">
    <source>
        <dbReference type="EMBL" id="KAI9551717.1"/>
    </source>
</evidence>
<dbReference type="GO" id="GO:0046872">
    <property type="term" value="F:metal ion binding"/>
    <property type="evidence" value="ECO:0007669"/>
    <property type="project" value="UniProtKB-KW"/>
</dbReference>
<comment type="subcellular location">
    <subcellularLocation>
        <location evidence="1">Secreted</location>
    </subcellularLocation>
</comment>
<evidence type="ECO:0000256" key="5">
    <source>
        <dbReference type="PIRSR" id="PIRSR619791-2"/>
    </source>
</evidence>
<keyword evidence="3" id="KW-0575">Peroxidase</keyword>
<dbReference type="CDD" id="cd09823">
    <property type="entry name" value="peroxinectin_like"/>
    <property type="match status" value="1"/>
</dbReference>
<dbReference type="InterPro" id="IPR019791">
    <property type="entry name" value="Haem_peroxidase_animal"/>
</dbReference>
<feature type="region of interest" description="Disordered" evidence="6">
    <location>
        <begin position="112"/>
        <end position="132"/>
    </location>
</feature>
<dbReference type="PANTHER" id="PTHR11475:SF106">
    <property type="entry name" value="CURLY SU"/>
    <property type="match status" value="1"/>
</dbReference>
<keyword evidence="7" id="KW-1133">Transmembrane helix</keyword>
<dbReference type="PRINTS" id="PR00457">
    <property type="entry name" value="ANPEROXIDASE"/>
</dbReference>
<evidence type="ECO:0000256" key="4">
    <source>
        <dbReference type="ARBA" id="ARBA00022729"/>
    </source>
</evidence>
<dbReference type="FunFam" id="1.10.640.10:FF:000003">
    <property type="entry name" value="chorion peroxidase"/>
    <property type="match status" value="1"/>
</dbReference>
<dbReference type="InterPro" id="IPR037120">
    <property type="entry name" value="Haem_peroxidase_sf_animal"/>
</dbReference>
<keyword evidence="5" id="KW-0479">Metal-binding</keyword>
<dbReference type="GO" id="GO:0020037">
    <property type="term" value="F:heme binding"/>
    <property type="evidence" value="ECO:0007669"/>
    <property type="project" value="InterPro"/>
</dbReference>
<reference evidence="8 9" key="1">
    <citation type="submission" date="2022-05" db="EMBL/GenBank/DDBJ databases">
        <title>A multi-omics perspective on studying reproductive biology in Daphnia sinensis.</title>
        <authorList>
            <person name="Jia J."/>
        </authorList>
    </citation>
    <scope>NUCLEOTIDE SEQUENCE [LARGE SCALE GENOMIC DNA]</scope>
    <source>
        <strain evidence="8 9">WSL</strain>
    </source>
</reference>
<gene>
    <name evidence="8" type="ORF">GHT06_022053</name>
</gene>
<dbReference type="EMBL" id="WJBH02000010">
    <property type="protein sequence ID" value="KAI9551717.1"/>
    <property type="molecule type" value="Genomic_DNA"/>
</dbReference>
<dbReference type="Proteomes" id="UP000820818">
    <property type="component" value="Linkage Group LG10"/>
</dbReference>
<evidence type="ECO:0000256" key="1">
    <source>
        <dbReference type="ARBA" id="ARBA00004613"/>
    </source>
</evidence>
<feature type="region of interest" description="Disordered" evidence="6">
    <location>
        <begin position="833"/>
        <end position="879"/>
    </location>
</feature>
<feature type="transmembrane region" description="Helical" evidence="7">
    <location>
        <begin position="89"/>
        <end position="109"/>
    </location>
</feature>
<name>A0AAD5PM55_9CRUS</name>
<dbReference type="Gene3D" id="1.10.640.10">
    <property type="entry name" value="Haem peroxidase domain superfamily, animal type"/>
    <property type="match status" value="1"/>
</dbReference>
<dbReference type="PANTHER" id="PTHR11475">
    <property type="entry name" value="OXIDASE/PEROXIDASE"/>
    <property type="match status" value="1"/>
</dbReference>
<dbReference type="PROSITE" id="PS50292">
    <property type="entry name" value="PEROXIDASE_3"/>
    <property type="match status" value="1"/>
</dbReference>
<dbReference type="AlphaFoldDB" id="A0AAD5PM55"/>
<keyword evidence="5" id="KW-0349">Heme</keyword>
<evidence type="ECO:0000256" key="2">
    <source>
        <dbReference type="ARBA" id="ARBA00022525"/>
    </source>
</evidence>
<keyword evidence="9" id="KW-1185">Reference proteome</keyword>
<dbReference type="GO" id="GO:0004601">
    <property type="term" value="F:peroxidase activity"/>
    <property type="evidence" value="ECO:0007669"/>
    <property type="project" value="UniProtKB-KW"/>
</dbReference>
<feature type="binding site" description="axial binding residue" evidence="5">
    <location>
        <position position="592"/>
    </location>
    <ligand>
        <name>heme b</name>
        <dbReference type="ChEBI" id="CHEBI:60344"/>
    </ligand>
    <ligandPart>
        <name>Fe</name>
        <dbReference type="ChEBI" id="CHEBI:18248"/>
    </ligandPart>
</feature>
<accession>A0AAD5PM55</accession>
<feature type="compositionally biased region" description="Basic residues" evidence="6">
    <location>
        <begin position="118"/>
        <end position="132"/>
    </location>
</feature>
<evidence type="ECO:0008006" key="10">
    <source>
        <dbReference type="Google" id="ProtNLM"/>
    </source>
</evidence>
<dbReference type="InterPro" id="IPR010255">
    <property type="entry name" value="Haem_peroxidase_sf"/>
</dbReference>
<organism evidence="8 9">
    <name type="scientific">Daphnia sinensis</name>
    <dbReference type="NCBI Taxonomy" id="1820382"/>
    <lineage>
        <taxon>Eukaryota</taxon>
        <taxon>Metazoa</taxon>
        <taxon>Ecdysozoa</taxon>
        <taxon>Arthropoda</taxon>
        <taxon>Crustacea</taxon>
        <taxon>Branchiopoda</taxon>
        <taxon>Diplostraca</taxon>
        <taxon>Cladocera</taxon>
        <taxon>Anomopoda</taxon>
        <taxon>Daphniidae</taxon>
        <taxon>Daphnia</taxon>
        <taxon>Daphnia similis group</taxon>
    </lineage>
</organism>
<proteinExistence type="predicted"/>
<comment type="caution">
    <text evidence="8">The sequence shown here is derived from an EMBL/GenBank/DDBJ whole genome shotgun (WGS) entry which is preliminary data.</text>
</comment>
<evidence type="ECO:0000256" key="7">
    <source>
        <dbReference type="SAM" id="Phobius"/>
    </source>
</evidence>
<evidence type="ECO:0000256" key="3">
    <source>
        <dbReference type="ARBA" id="ARBA00022559"/>
    </source>
</evidence>
<feature type="compositionally biased region" description="Low complexity" evidence="6">
    <location>
        <begin position="868"/>
        <end position="879"/>
    </location>
</feature>
<keyword evidence="3" id="KW-0560">Oxidoreductase</keyword>
<dbReference type="GO" id="GO:0006979">
    <property type="term" value="P:response to oxidative stress"/>
    <property type="evidence" value="ECO:0007669"/>
    <property type="project" value="InterPro"/>
</dbReference>
<keyword evidence="4" id="KW-0732">Signal</keyword>
<dbReference type="SUPFAM" id="SSF48113">
    <property type="entry name" value="Heme-dependent peroxidases"/>
    <property type="match status" value="1"/>
</dbReference>
<evidence type="ECO:0000256" key="6">
    <source>
        <dbReference type="SAM" id="MobiDB-lite"/>
    </source>
</evidence>